<sequence>MASLPHAFRPCADRFAATTVTAAAAAIRLGGAAAAPSDSTFARAVEHRAGGVPDPGSLPLRRGI</sequence>
<reference evidence="2" key="1">
    <citation type="journal article" date="2019" name="Int. J. Syst. Evol. Microbiol.">
        <title>The Global Catalogue of Microorganisms (GCM) 10K type strain sequencing project: providing services to taxonomists for standard genome sequencing and annotation.</title>
        <authorList>
            <consortium name="The Broad Institute Genomics Platform"/>
            <consortium name="The Broad Institute Genome Sequencing Center for Infectious Disease"/>
            <person name="Wu L."/>
            <person name="Ma J."/>
        </authorList>
    </citation>
    <scope>NUCLEOTIDE SEQUENCE [LARGE SCALE GENOMIC DNA]</scope>
    <source>
        <strain evidence="2">CGMCC 4.7178</strain>
    </source>
</reference>
<evidence type="ECO:0000313" key="1">
    <source>
        <dbReference type="EMBL" id="GGO58440.1"/>
    </source>
</evidence>
<name>A0ABQ2MTC6_9ACTN</name>
<organism evidence="1 2">
    <name type="scientific">Streptomyces daqingensis</name>
    <dbReference type="NCBI Taxonomy" id="1472640"/>
    <lineage>
        <taxon>Bacteria</taxon>
        <taxon>Bacillati</taxon>
        <taxon>Actinomycetota</taxon>
        <taxon>Actinomycetes</taxon>
        <taxon>Kitasatosporales</taxon>
        <taxon>Streptomycetaceae</taxon>
        <taxon>Streptomyces</taxon>
    </lineage>
</organism>
<proteinExistence type="predicted"/>
<accession>A0ABQ2MTC6</accession>
<gene>
    <name evidence="1" type="ORF">GCM10012287_56610</name>
</gene>
<dbReference type="EMBL" id="BMMP01000030">
    <property type="protein sequence ID" value="GGO58440.1"/>
    <property type="molecule type" value="Genomic_DNA"/>
</dbReference>
<dbReference type="Proteomes" id="UP000631535">
    <property type="component" value="Unassembled WGS sequence"/>
</dbReference>
<comment type="caution">
    <text evidence="1">The sequence shown here is derived from an EMBL/GenBank/DDBJ whole genome shotgun (WGS) entry which is preliminary data.</text>
</comment>
<keyword evidence="2" id="KW-1185">Reference proteome</keyword>
<evidence type="ECO:0000313" key="2">
    <source>
        <dbReference type="Proteomes" id="UP000631535"/>
    </source>
</evidence>
<protein>
    <submittedName>
        <fullName evidence="1">Uncharacterized protein</fullName>
    </submittedName>
</protein>